<feature type="compositionally biased region" description="Acidic residues" evidence="1">
    <location>
        <begin position="295"/>
        <end position="310"/>
    </location>
</feature>
<dbReference type="SUPFAM" id="SSF63829">
    <property type="entry name" value="Calcium-dependent phosphotriesterase"/>
    <property type="match status" value="1"/>
</dbReference>
<accession>A0A5C5W976</accession>
<evidence type="ECO:0000313" key="3">
    <source>
        <dbReference type="EMBL" id="TWT46745.1"/>
    </source>
</evidence>
<evidence type="ECO:0000256" key="1">
    <source>
        <dbReference type="SAM" id="MobiDB-lite"/>
    </source>
</evidence>
<feature type="region of interest" description="Disordered" evidence="1">
    <location>
        <begin position="66"/>
        <end position="107"/>
    </location>
</feature>
<evidence type="ECO:0000313" key="4">
    <source>
        <dbReference type="Proteomes" id="UP000318995"/>
    </source>
</evidence>
<dbReference type="OrthoDB" id="254513at2"/>
<name>A0A5C5W976_9BACT</name>
<feature type="signal peptide" evidence="2">
    <location>
        <begin position="1"/>
        <end position="34"/>
    </location>
</feature>
<feature type="chain" id="PRO_5022983023" description="SMP-30/Gluconolaconase/LRE-like region" evidence="2">
    <location>
        <begin position="35"/>
        <end position="595"/>
    </location>
</feature>
<dbReference type="EMBL" id="SJPH01000003">
    <property type="protein sequence ID" value="TWT46745.1"/>
    <property type="molecule type" value="Genomic_DNA"/>
</dbReference>
<dbReference type="GO" id="GO:0000209">
    <property type="term" value="P:protein polyubiquitination"/>
    <property type="evidence" value="ECO:0007669"/>
    <property type="project" value="TreeGrafter"/>
</dbReference>
<feature type="compositionally biased region" description="Low complexity" evidence="1">
    <location>
        <begin position="80"/>
        <end position="107"/>
    </location>
</feature>
<dbReference type="AlphaFoldDB" id="A0A5C5W976"/>
<dbReference type="InterPro" id="IPR050952">
    <property type="entry name" value="TRIM-NHL_E3_ligases"/>
</dbReference>
<dbReference type="GO" id="GO:0008270">
    <property type="term" value="F:zinc ion binding"/>
    <property type="evidence" value="ECO:0007669"/>
    <property type="project" value="UniProtKB-KW"/>
</dbReference>
<sequence length="595" mass="63875" precursor="true">MPSPLGSRLPRGSVSRLATIVAAALLAGQTPLLAADAVVATSGAVIEYNGKAIVVVDAEGTTLVASEETPAATEADETTSPDTPPSTEGATQSIAEESSAAATEASPACDAEACEDAPCDEAPCEKDAAAEAGELDHSDGVFRATHSQTELLKVHVESLPKRMLKTFCLAPDGRVIAACGVGGKQGDVRIFDPQGELLSSWELSFDPEAINVGSDDRLYVAGSGKLARFELDGTLVNETDAPHAAALRENRDAVREEVIESHKSQLEWMTEYTEDLTSQIEEIDKRIEAAQQKEEEQESAEEPADAEADSPAEQTPTETGAENPLSKLAAWLSGKNRDTTPKSRDQMLRDSLEQQLEMYERMIEQQGKEELTEKQIEQRVDSSIAYKMKVASISESDGEVFFATGAKKGYGFAVWRCTRHFDQAEEIITGLSGCCGQMDVQACDAGLFVAENSRHRVACFDRTGKELRDWGSGDRESVEGFASCCNPMNVAFGADGAVYTAESKVGRVKKYTSEGVLVDLVGKVDLIPGCDKVTIAVAPQGERVYMLDITRNHIVVLQAAGEQQEIAYTEQRAVKPKPESIVDRLLKSLGDGGGE</sequence>
<dbReference type="GO" id="GO:0061630">
    <property type="term" value="F:ubiquitin protein ligase activity"/>
    <property type="evidence" value="ECO:0007669"/>
    <property type="project" value="TreeGrafter"/>
</dbReference>
<evidence type="ECO:0000256" key="2">
    <source>
        <dbReference type="SAM" id="SignalP"/>
    </source>
</evidence>
<dbReference type="RefSeq" id="WP_146573495.1">
    <property type="nucleotide sequence ID" value="NZ_SJPH01000003.1"/>
</dbReference>
<proteinExistence type="predicted"/>
<dbReference type="PANTHER" id="PTHR24104">
    <property type="entry name" value="E3 UBIQUITIN-PROTEIN LIGASE NHLRC1-RELATED"/>
    <property type="match status" value="1"/>
</dbReference>
<dbReference type="InterPro" id="IPR011042">
    <property type="entry name" value="6-blade_b-propeller_TolB-like"/>
</dbReference>
<dbReference type="PANTHER" id="PTHR24104:SF25">
    <property type="entry name" value="PROTEIN LIN-41"/>
    <property type="match status" value="1"/>
</dbReference>
<gene>
    <name evidence="3" type="ORF">Pla111_18460</name>
</gene>
<dbReference type="Proteomes" id="UP000318995">
    <property type="component" value="Unassembled WGS sequence"/>
</dbReference>
<dbReference type="GO" id="GO:0043161">
    <property type="term" value="P:proteasome-mediated ubiquitin-dependent protein catabolic process"/>
    <property type="evidence" value="ECO:0007669"/>
    <property type="project" value="TreeGrafter"/>
</dbReference>
<keyword evidence="4" id="KW-1185">Reference proteome</keyword>
<protein>
    <recommendedName>
        <fullName evidence="5">SMP-30/Gluconolaconase/LRE-like region</fullName>
    </recommendedName>
</protein>
<feature type="region of interest" description="Disordered" evidence="1">
    <location>
        <begin position="289"/>
        <end position="325"/>
    </location>
</feature>
<evidence type="ECO:0008006" key="5">
    <source>
        <dbReference type="Google" id="ProtNLM"/>
    </source>
</evidence>
<keyword evidence="2" id="KW-0732">Signal</keyword>
<comment type="caution">
    <text evidence="3">The sequence shown here is derived from an EMBL/GenBank/DDBJ whole genome shotgun (WGS) entry which is preliminary data.</text>
</comment>
<organism evidence="3 4">
    <name type="scientific">Botrimarina hoheduenensis</name>
    <dbReference type="NCBI Taxonomy" id="2528000"/>
    <lineage>
        <taxon>Bacteria</taxon>
        <taxon>Pseudomonadati</taxon>
        <taxon>Planctomycetota</taxon>
        <taxon>Planctomycetia</taxon>
        <taxon>Pirellulales</taxon>
        <taxon>Lacipirellulaceae</taxon>
        <taxon>Botrimarina</taxon>
    </lineage>
</organism>
<reference evidence="3 4" key="1">
    <citation type="submission" date="2019-02" db="EMBL/GenBank/DDBJ databases">
        <title>Deep-cultivation of Planctomycetes and their phenomic and genomic characterization uncovers novel biology.</title>
        <authorList>
            <person name="Wiegand S."/>
            <person name="Jogler M."/>
            <person name="Boedeker C."/>
            <person name="Pinto D."/>
            <person name="Vollmers J."/>
            <person name="Rivas-Marin E."/>
            <person name="Kohn T."/>
            <person name="Peeters S.H."/>
            <person name="Heuer A."/>
            <person name="Rast P."/>
            <person name="Oberbeckmann S."/>
            <person name="Bunk B."/>
            <person name="Jeske O."/>
            <person name="Meyerdierks A."/>
            <person name="Storesund J.E."/>
            <person name="Kallscheuer N."/>
            <person name="Luecker S."/>
            <person name="Lage O.M."/>
            <person name="Pohl T."/>
            <person name="Merkel B.J."/>
            <person name="Hornburger P."/>
            <person name="Mueller R.-W."/>
            <person name="Bruemmer F."/>
            <person name="Labrenz M."/>
            <person name="Spormann A.M."/>
            <person name="Op Den Camp H."/>
            <person name="Overmann J."/>
            <person name="Amann R."/>
            <person name="Jetten M.S.M."/>
            <person name="Mascher T."/>
            <person name="Medema M.H."/>
            <person name="Devos D.P."/>
            <person name="Kaster A.-K."/>
            <person name="Ovreas L."/>
            <person name="Rohde M."/>
            <person name="Galperin M.Y."/>
            <person name="Jogler C."/>
        </authorList>
    </citation>
    <scope>NUCLEOTIDE SEQUENCE [LARGE SCALE GENOMIC DNA]</scope>
    <source>
        <strain evidence="3 4">Pla111</strain>
    </source>
</reference>
<dbReference type="Gene3D" id="2.120.10.30">
    <property type="entry name" value="TolB, C-terminal domain"/>
    <property type="match status" value="1"/>
</dbReference>